<dbReference type="InterPro" id="IPR005119">
    <property type="entry name" value="LysR_subst-bd"/>
</dbReference>
<dbReference type="GO" id="GO:0003700">
    <property type="term" value="F:DNA-binding transcription factor activity"/>
    <property type="evidence" value="ECO:0007669"/>
    <property type="project" value="InterPro"/>
</dbReference>
<protein>
    <submittedName>
        <fullName evidence="6">LysR family transcriptional regulator</fullName>
    </submittedName>
</protein>
<dbReference type="RefSeq" id="WP_047873979.1">
    <property type="nucleotide sequence ID" value="NZ_BMYC01000009.1"/>
</dbReference>
<keyword evidence="3" id="KW-0238">DNA-binding</keyword>
<dbReference type="OrthoDB" id="9786526at2"/>
<dbReference type="Pfam" id="PF03466">
    <property type="entry name" value="LysR_substrate"/>
    <property type="match status" value="1"/>
</dbReference>
<dbReference type="Proteomes" id="UP000036426">
    <property type="component" value="Unassembled WGS sequence"/>
</dbReference>
<accession>A0A0J1GNM4</accession>
<evidence type="ECO:0000313" key="6">
    <source>
        <dbReference type="EMBL" id="KLV01186.1"/>
    </source>
</evidence>
<evidence type="ECO:0000256" key="3">
    <source>
        <dbReference type="ARBA" id="ARBA00023125"/>
    </source>
</evidence>
<evidence type="ECO:0000313" key="7">
    <source>
        <dbReference type="Proteomes" id="UP000036426"/>
    </source>
</evidence>
<dbReference type="SUPFAM" id="SSF46785">
    <property type="entry name" value="Winged helix' DNA-binding domain"/>
    <property type="match status" value="1"/>
</dbReference>
<dbReference type="Gene3D" id="3.40.190.290">
    <property type="match status" value="1"/>
</dbReference>
<evidence type="ECO:0000256" key="1">
    <source>
        <dbReference type="ARBA" id="ARBA00009437"/>
    </source>
</evidence>
<dbReference type="InterPro" id="IPR058163">
    <property type="entry name" value="LysR-type_TF_proteobact-type"/>
</dbReference>
<dbReference type="PANTHER" id="PTHR30537">
    <property type="entry name" value="HTH-TYPE TRANSCRIPTIONAL REGULATOR"/>
    <property type="match status" value="1"/>
</dbReference>
<keyword evidence="4" id="KW-0804">Transcription</keyword>
<dbReference type="AlphaFoldDB" id="A0A0J1GNM4"/>
<keyword evidence="7" id="KW-1185">Reference proteome</keyword>
<organism evidence="6 7">
    <name type="scientific">Photobacterium aphoticum</name>
    <dbReference type="NCBI Taxonomy" id="754436"/>
    <lineage>
        <taxon>Bacteria</taxon>
        <taxon>Pseudomonadati</taxon>
        <taxon>Pseudomonadota</taxon>
        <taxon>Gammaproteobacteria</taxon>
        <taxon>Vibrionales</taxon>
        <taxon>Vibrionaceae</taxon>
        <taxon>Photobacterium</taxon>
    </lineage>
</organism>
<feature type="domain" description="HTH lysR-type" evidence="5">
    <location>
        <begin position="1"/>
        <end position="59"/>
    </location>
</feature>
<gene>
    <name evidence="6" type="ORF">ABT58_08600</name>
</gene>
<dbReference type="Gene3D" id="1.10.10.10">
    <property type="entry name" value="Winged helix-like DNA-binding domain superfamily/Winged helix DNA-binding domain"/>
    <property type="match status" value="1"/>
</dbReference>
<dbReference type="PATRIC" id="fig|754436.4.peg.1814"/>
<dbReference type="CDD" id="cd08422">
    <property type="entry name" value="PBP2_CrgA_like"/>
    <property type="match status" value="1"/>
</dbReference>
<dbReference type="InterPro" id="IPR036390">
    <property type="entry name" value="WH_DNA-bd_sf"/>
</dbReference>
<name>A0A0J1GNM4_9GAMM</name>
<dbReference type="InterPro" id="IPR036388">
    <property type="entry name" value="WH-like_DNA-bd_sf"/>
</dbReference>
<comment type="caution">
    <text evidence="6">The sequence shown here is derived from an EMBL/GenBank/DDBJ whole genome shotgun (WGS) entry which is preliminary data.</text>
</comment>
<proteinExistence type="inferred from homology"/>
<dbReference type="SUPFAM" id="SSF53850">
    <property type="entry name" value="Periplasmic binding protein-like II"/>
    <property type="match status" value="1"/>
</dbReference>
<dbReference type="EMBL" id="LDOV01000016">
    <property type="protein sequence ID" value="KLV01186.1"/>
    <property type="molecule type" value="Genomic_DNA"/>
</dbReference>
<keyword evidence="2" id="KW-0805">Transcription regulation</keyword>
<dbReference type="PROSITE" id="PS50931">
    <property type="entry name" value="HTH_LYSR"/>
    <property type="match status" value="1"/>
</dbReference>
<reference evidence="6 7" key="1">
    <citation type="submission" date="2015-05" db="EMBL/GenBank/DDBJ databases">
        <title>Photobacterium galathea sp. nov.</title>
        <authorList>
            <person name="Machado H."/>
            <person name="Gram L."/>
        </authorList>
    </citation>
    <scope>NUCLEOTIDE SEQUENCE [LARGE SCALE GENOMIC DNA]</scope>
    <source>
        <strain evidence="6 7">DSM 25995</strain>
    </source>
</reference>
<dbReference type="GO" id="GO:0003677">
    <property type="term" value="F:DNA binding"/>
    <property type="evidence" value="ECO:0007669"/>
    <property type="project" value="UniProtKB-KW"/>
</dbReference>
<sequence>MDRLTSIEIFVRAVELGSFAAVAEERGISAQMVGKHVRGLEADVGATLLAKSTRFQALTAAGEQYYNRCITILAELKAAQEDIYKHLNEPCGRIKMACSVNVGISALAPVLARFQMLYPKLEIDLTLDNNPPDVKKEGYDVIFRDRVEGYEYLVATKLCSYPMVLCATPAYIARAGMPRHPDDLVQHQCLQSQYPLASQHWRFNEKGRFITPRVASTLTMNSGQALLAAALEGAGITLQPMFQVAKALETGELQALLTAYPVPEVDLYMMYKPSIRNTARLTLLLDYLREAIQEAQSGR</sequence>
<evidence type="ECO:0000259" key="5">
    <source>
        <dbReference type="PROSITE" id="PS50931"/>
    </source>
</evidence>
<evidence type="ECO:0000256" key="2">
    <source>
        <dbReference type="ARBA" id="ARBA00023015"/>
    </source>
</evidence>
<dbReference type="InterPro" id="IPR000847">
    <property type="entry name" value="LysR_HTH_N"/>
</dbReference>
<dbReference type="PANTHER" id="PTHR30537:SF5">
    <property type="entry name" value="HTH-TYPE TRANSCRIPTIONAL ACTIVATOR TTDR-RELATED"/>
    <property type="match status" value="1"/>
</dbReference>
<comment type="similarity">
    <text evidence="1">Belongs to the LysR transcriptional regulatory family.</text>
</comment>
<evidence type="ECO:0000256" key="4">
    <source>
        <dbReference type="ARBA" id="ARBA00023163"/>
    </source>
</evidence>
<dbReference type="Pfam" id="PF00126">
    <property type="entry name" value="HTH_1"/>
    <property type="match status" value="1"/>
</dbReference>